<evidence type="ECO:0000256" key="1">
    <source>
        <dbReference type="SAM" id="Coils"/>
    </source>
</evidence>
<comment type="caution">
    <text evidence="2">The sequence shown here is derived from an EMBL/GenBank/DDBJ whole genome shotgun (WGS) entry which is preliminary data.</text>
</comment>
<proteinExistence type="predicted"/>
<reference evidence="2 3" key="1">
    <citation type="submission" date="2024-11" db="EMBL/GenBank/DDBJ databases">
        <title>Adaptive evolution of stress response genes in parasites aligns with host niche diversity.</title>
        <authorList>
            <person name="Hahn C."/>
            <person name="Resl P."/>
        </authorList>
    </citation>
    <scope>NUCLEOTIDE SEQUENCE [LARGE SCALE GENOMIC DNA]</scope>
    <source>
        <strain evidence="2">EGGRZ-B1_66</strain>
        <tissue evidence="2">Body</tissue>
    </source>
</reference>
<keyword evidence="3" id="KW-1185">Reference proteome</keyword>
<evidence type="ECO:0000313" key="3">
    <source>
        <dbReference type="Proteomes" id="UP001626550"/>
    </source>
</evidence>
<protein>
    <submittedName>
        <fullName evidence="2">Ecotropic viral integration site</fullName>
    </submittedName>
</protein>
<name>A0ABD2Q2F3_9PLAT</name>
<dbReference type="Proteomes" id="UP001626550">
    <property type="component" value="Unassembled WGS sequence"/>
</dbReference>
<feature type="non-terminal residue" evidence="2">
    <location>
        <position position="153"/>
    </location>
</feature>
<sequence length="153" mass="17696">MSDKIAEAKLRAQISDLERDAVDMQTRHELNQNHLQHISDRLTRVEDLLASADMKNSQLSYECKNSENRIKDLQEKKKTDEMLWRIREMELLAQLTEERQKSAQLECVVEELQASKQLQMKQSMMSSFSTKNGSLETLSLSVMNGSVTTENYL</sequence>
<accession>A0ABD2Q2F3</accession>
<dbReference type="EMBL" id="JBJKFK010001315">
    <property type="protein sequence ID" value="KAL3313402.1"/>
    <property type="molecule type" value="Genomic_DNA"/>
</dbReference>
<dbReference type="AlphaFoldDB" id="A0ABD2Q2F3"/>
<gene>
    <name evidence="2" type="primary">EVI5</name>
    <name evidence="2" type="ORF">Ciccas_008000</name>
</gene>
<evidence type="ECO:0000313" key="2">
    <source>
        <dbReference type="EMBL" id="KAL3313402.1"/>
    </source>
</evidence>
<feature type="coiled-coil region" evidence="1">
    <location>
        <begin position="56"/>
        <end position="115"/>
    </location>
</feature>
<organism evidence="2 3">
    <name type="scientific">Cichlidogyrus casuarinus</name>
    <dbReference type="NCBI Taxonomy" id="1844966"/>
    <lineage>
        <taxon>Eukaryota</taxon>
        <taxon>Metazoa</taxon>
        <taxon>Spiralia</taxon>
        <taxon>Lophotrochozoa</taxon>
        <taxon>Platyhelminthes</taxon>
        <taxon>Monogenea</taxon>
        <taxon>Monopisthocotylea</taxon>
        <taxon>Dactylogyridea</taxon>
        <taxon>Ancyrocephalidae</taxon>
        <taxon>Cichlidogyrus</taxon>
    </lineage>
</organism>
<keyword evidence="1" id="KW-0175">Coiled coil</keyword>